<dbReference type="AlphaFoldDB" id="A0A7S4A962"/>
<accession>A0A7S4A962</accession>
<reference evidence="3" key="1">
    <citation type="submission" date="2021-01" db="EMBL/GenBank/DDBJ databases">
        <authorList>
            <person name="Corre E."/>
            <person name="Pelletier E."/>
            <person name="Niang G."/>
            <person name="Scheremetjew M."/>
            <person name="Finn R."/>
            <person name="Kale V."/>
            <person name="Holt S."/>
            <person name="Cochrane G."/>
            <person name="Meng A."/>
            <person name="Brown T."/>
            <person name="Cohen L."/>
        </authorList>
    </citation>
    <scope>NUCLEOTIDE SEQUENCE</scope>
    <source>
        <strain evidence="3">10249 10 AB</strain>
    </source>
</reference>
<evidence type="ECO:0000313" key="3">
    <source>
        <dbReference type="EMBL" id="CAE0707446.1"/>
    </source>
</evidence>
<feature type="region of interest" description="Disordered" evidence="1">
    <location>
        <begin position="116"/>
        <end position="138"/>
    </location>
</feature>
<organism evidence="3">
    <name type="scientific">Pseudo-nitzschia australis</name>
    <dbReference type="NCBI Taxonomy" id="44445"/>
    <lineage>
        <taxon>Eukaryota</taxon>
        <taxon>Sar</taxon>
        <taxon>Stramenopiles</taxon>
        <taxon>Ochrophyta</taxon>
        <taxon>Bacillariophyta</taxon>
        <taxon>Bacillariophyceae</taxon>
        <taxon>Bacillariophycidae</taxon>
        <taxon>Bacillariales</taxon>
        <taxon>Bacillariaceae</taxon>
        <taxon>Pseudo-nitzschia</taxon>
    </lineage>
</organism>
<dbReference type="InterPro" id="IPR027989">
    <property type="entry name" value="DUF4461"/>
</dbReference>
<proteinExistence type="predicted"/>
<feature type="domain" description="DUF4461" evidence="2">
    <location>
        <begin position="220"/>
        <end position="519"/>
    </location>
</feature>
<dbReference type="PANTHER" id="PTHR31596">
    <property type="entry name" value="T-CELL ACTIVATION INHIBITOR, MITOCHONDRIAL"/>
    <property type="match status" value="1"/>
</dbReference>
<protein>
    <recommendedName>
        <fullName evidence="2">DUF4461 domain-containing protein</fullName>
    </recommendedName>
</protein>
<feature type="compositionally biased region" description="Pro residues" evidence="1">
    <location>
        <begin position="122"/>
        <end position="131"/>
    </location>
</feature>
<gene>
    <name evidence="3" type="ORF">PAUS00366_LOCUS166</name>
</gene>
<sequence length="521" mass="59787">MGCNKTIVSRSVYIDRLRRAFILRCHPDRFRRYDEKIRKQQSVLLQVLGERMIEADFKDYTSNTGRKEYRRSSRNNQQYVVNYALEKRTGSLLHRTLDLNTSVEDILQNLASALESSGAAKLPPPPPPPPSQSQTSSDMDQFHWVKYDPRDIRKHPNRNGSRIDHRFDVNSNRGRDLQKFLSSITSTQIEERRAYRMDATAAALVARRLFSFQSIDGIRLGWSSKSFAGLLTSLIRLHEEYQHRFKVKSFYPLALVFTNNEKKPSLDVYGGNIYLSPSGTQLEWLESIKEVTEERLQEFMTNRRIMAERVDLLQEGLLGDRGDSSNGNTMRVKKGFTCPSFEYYAFLERATEPYTSAKHISTKIPFSDSNDFVPVISSSSLCSIRHLRLIVESPESCRRPKVTREGFIQVPSTITSAELIVAVSKFSTLAEERWGEEQQKKDRCREAVQEVQWKLGLQKVSRTNERVRREDFLSALSRLIDHESQLEEGGLSGSNLQISTSGQFCHLSDDGSLVIPHNWTS</sequence>
<dbReference type="InterPro" id="IPR027986">
    <property type="entry name" value="TCAIM"/>
</dbReference>
<evidence type="ECO:0000259" key="2">
    <source>
        <dbReference type="Pfam" id="PF14688"/>
    </source>
</evidence>
<dbReference type="EMBL" id="HBIX01000198">
    <property type="protein sequence ID" value="CAE0707446.1"/>
    <property type="molecule type" value="Transcribed_RNA"/>
</dbReference>
<name>A0A7S4A962_9STRA</name>
<dbReference type="PANTHER" id="PTHR31596:SF10">
    <property type="entry name" value="DUF4460 DOMAIN-CONTAINING PROTEIN"/>
    <property type="match status" value="1"/>
</dbReference>
<evidence type="ECO:0000256" key="1">
    <source>
        <dbReference type="SAM" id="MobiDB-lite"/>
    </source>
</evidence>
<dbReference type="Pfam" id="PF14688">
    <property type="entry name" value="DUF4461"/>
    <property type="match status" value="1"/>
</dbReference>